<evidence type="ECO:0000313" key="1">
    <source>
        <dbReference type="EMBL" id="KAK4028863.1"/>
    </source>
</evidence>
<dbReference type="Proteomes" id="UP001234178">
    <property type="component" value="Unassembled WGS sequence"/>
</dbReference>
<sequence>MEKTSGKMVQKCQSCREKSFQTFIIKRSPLMNSHAQFIIGDFGGAGSQSLYVSKSVEDYEDFEGDSVLGRRYPN</sequence>
<reference evidence="1 2" key="1">
    <citation type="journal article" date="2023" name="Nucleic Acids Res.">
        <title>The hologenome of Daphnia magna reveals possible DNA methylation and microbiome-mediated evolution of the host genome.</title>
        <authorList>
            <person name="Chaturvedi A."/>
            <person name="Li X."/>
            <person name="Dhandapani V."/>
            <person name="Marshall H."/>
            <person name="Kissane S."/>
            <person name="Cuenca-Cambronero M."/>
            <person name="Asole G."/>
            <person name="Calvet F."/>
            <person name="Ruiz-Romero M."/>
            <person name="Marangio P."/>
            <person name="Guigo R."/>
            <person name="Rago D."/>
            <person name="Mirbahai L."/>
            <person name="Eastwood N."/>
            <person name="Colbourne J.K."/>
            <person name="Zhou J."/>
            <person name="Mallon E."/>
            <person name="Orsini L."/>
        </authorList>
    </citation>
    <scope>NUCLEOTIDE SEQUENCE [LARGE SCALE GENOMIC DNA]</scope>
    <source>
        <strain evidence="1">LRV0_1</strain>
    </source>
</reference>
<organism evidence="1 2">
    <name type="scientific">Daphnia magna</name>
    <dbReference type="NCBI Taxonomy" id="35525"/>
    <lineage>
        <taxon>Eukaryota</taxon>
        <taxon>Metazoa</taxon>
        <taxon>Ecdysozoa</taxon>
        <taxon>Arthropoda</taxon>
        <taxon>Crustacea</taxon>
        <taxon>Branchiopoda</taxon>
        <taxon>Diplostraca</taxon>
        <taxon>Cladocera</taxon>
        <taxon>Anomopoda</taxon>
        <taxon>Daphniidae</taxon>
        <taxon>Daphnia</taxon>
    </lineage>
</organism>
<accession>A0ABR0AUR6</accession>
<name>A0ABR0AUR6_9CRUS</name>
<proteinExistence type="predicted"/>
<dbReference type="EMBL" id="JAOYFB010000039">
    <property type="protein sequence ID" value="KAK4028863.1"/>
    <property type="molecule type" value="Genomic_DNA"/>
</dbReference>
<gene>
    <name evidence="1" type="ORF">OUZ56_021882</name>
</gene>
<comment type="caution">
    <text evidence="1">The sequence shown here is derived from an EMBL/GenBank/DDBJ whole genome shotgun (WGS) entry which is preliminary data.</text>
</comment>
<keyword evidence="2" id="KW-1185">Reference proteome</keyword>
<protein>
    <submittedName>
        <fullName evidence="1">Uncharacterized protein</fullName>
    </submittedName>
</protein>
<evidence type="ECO:0000313" key="2">
    <source>
        <dbReference type="Proteomes" id="UP001234178"/>
    </source>
</evidence>